<dbReference type="PANTHER" id="PTHR17598:SF13">
    <property type="entry name" value="DNA POLYMERASE DELTA SUBUNIT 3"/>
    <property type="match status" value="1"/>
</dbReference>
<sequence>MGDVLLDSGILDQIQSLVFDASQVVSYKWLSRKFSVSSNAAKRILQEFAKQNEGNKVEVVYTVSGWSKCEPRAYSVQLVPKAKLHDAKHEFDGSASHHVYSVQPCLPKDPAQLFIGEYVQAQELFLQPLDVNNCLRDNRFGSVSYSHVSRDIGGSKSVIDKHKGMPSSSVPLSSKTAAGSITPKLEPQALQPTPSNPVSQKEAAVKNTVAVAVAKGENSSKNSTTIGVPTKAGTENVVTEKKKTGATGGGSSLANLWGRAPAKVKDTTPPETTAKPVRVSGDEAEPSSDEEAGIRAMENDGSEPGKAGNRAMENDGSELSSDQEASDFARIRRCQAAKNGKGRKRQVVFDEDLSDDEDVMNSQVAINLASPLPFKKKPQVKTDEPKKMKAEVKIDHTGPTEMEIDEEKKTISNLQSDVVASILEISSKPVESSGGVKREAESESGPGTSAQPPSGPKRKKVFKTRINESGKEVTEVVWETNGVEEISEGKPAPVADKVPVPPAVSKVPAERPSAPAKAPQKTTAKGPGKAGGKAAAKGPGQGSLLSFFNKKT</sequence>
<protein>
    <recommendedName>
        <fullName evidence="2">DNA polymerase delta subunit 3</fullName>
    </recommendedName>
</protein>
<evidence type="ECO:0000256" key="4">
    <source>
        <dbReference type="ARBA" id="ARBA00023242"/>
    </source>
</evidence>
<dbReference type="GO" id="GO:0006297">
    <property type="term" value="P:nucleotide-excision repair, DNA gap filling"/>
    <property type="evidence" value="ECO:0007669"/>
    <property type="project" value="TreeGrafter"/>
</dbReference>
<feature type="compositionally biased region" description="Basic and acidic residues" evidence="5">
    <location>
        <begin position="380"/>
        <end position="398"/>
    </location>
</feature>
<dbReference type="Pfam" id="PF09507">
    <property type="entry name" value="CDC27"/>
    <property type="match status" value="1"/>
</dbReference>
<feature type="region of interest" description="Disordered" evidence="5">
    <location>
        <begin position="156"/>
        <end position="178"/>
    </location>
</feature>
<accession>A0A8T0GMM0</accession>
<dbReference type="GO" id="GO:1904161">
    <property type="term" value="P:DNA synthesis involved in UV-damage excision repair"/>
    <property type="evidence" value="ECO:0007669"/>
    <property type="project" value="TreeGrafter"/>
</dbReference>
<organism evidence="6 7">
    <name type="scientific">Ceratodon purpureus</name>
    <name type="common">Fire moss</name>
    <name type="synonym">Dicranum purpureum</name>
    <dbReference type="NCBI Taxonomy" id="3225"/>
    <lineage>
        <taxon>Eukaryota</taxon>
        <taxon>Viridiplantae</taxon>
        <taxon>Streptophyta</taxon>
        <taxon>Embryophyta</taxon>
        <taxon>Bryophyta</taxon>
        <taxon>Bryophytina</taxon>
        <taxon>Bryopsida</taxon>
        <taxon>Dicranidae</taxon>
        <taxon>Pseudoditrichales</taxon>
        <taxon>Ditrichaceae</taxon>
        <taxon>Ceratodon</taxon>
    </lineage>
</organism>
<dbReference type="GO" id="GO:0003887">
    <property type="term" value="F:DNA-directed DNA polymerase activity"/>
    <property type="evidence" value="ECO:0007669"/>
    <property type="project" value="TreeGrafter"/>
</dbReference>
<dbReference type="InterPro" id="IPR019038">
    <property type="entry name" value="POLD3"/>
</dbReference>
<feature type="compositionally biased region" description="Acidic residues" evidence="5">
    <location>
        <begin position="349"/>
        <end position="359"/>
    </location>
</feature>
<feature type="region of interest" description="Disordered" evidence="5">
    <location>
        <begin position="262"/>
        <end position="409"/>
    </location>
</feature>
<evidence type="ECO:0000256" key="5">
    <source>
        <dbReference type="SAM" id="MobiDB-lite"/>
    </source>
</evidence>
<dbReference type="PANTHER" id="PTHR17598">
    <property type="entry name" value="DNA POLYMERASE DELTA SUBUNIT 3"/>
    <property type="match status" value="1"/>
</dbReference>
<keyword evidence="7" id="KW-1185">Reference proteome</keyword>
<feature type="region of interest" description="Disordered" evidence="5">
    <location>
        <begin position="483"/>
        <end position="552"/>
    </location>
</feature>
<reference evidence="6" key="1">
    <citation type="submission" date="2020-06" db="EMBL/GenBank/DDBJ databases">
        <title>WGS assembly of Ceratodon purpureus strain R40.</title>
        <authorList>
            <person name="Carey S.B."/>
            <person name="Jenkins J."/>
            <person name="Shu S."/>
            <person name="Lovell J.T."/>
            <person name="Sreedasyam A."/>
            <person name="Maumus F."/>
            <person name="Tiley G.P."/>
            <person name="Fernandez-Pozo N."/>
            <person name="Barry K."/>
            <person name="Chen C."/>
            <person name="Wang M."/>
            <person name="Lipzen A."/>
            <person name="Daum C."/>
            <person name="Saski C.A."/>
            <person name="Payton A.C."/>
            <person name="Mcbreen J.C."/>
            <person name="Conrad R.E."/>
            <person name="Kollar L.M."/>
            <person name="Olsson S."/>
            <person name="Huttunen S."/>
            <person name="Landis J.B."/>
            <person name="Wickett N.J."/>
            <person name="Johnson M.G."/>
            <person name="Rensing S.A."/>
            <person name="Grimwood J."/>
            <person name="Schmutz J."/>
            <person name="Mcdaniel S.F."/>
        </authorList>
    </citation>
    <scope>NUCLEOTIDE SEQUENCE</scope>
    <source>
        <strain evidence="6">R40</strain>
    </source>
</reference>
<feature type="compositionally biased region" description="Acidic residues" evidence="5">
    <location>
        <begin position="282"/>
        <end position="291"/>
    </location>
</feature>
<dbReference type="InterPro" id="IPR041913">
    <property type="entry name" value="POLD3_sf"/>
</dbReference>
<dbReference type="GO" id="GO:0043625">
    <property type="term" value="C:delta DNA polymerase complex"/>
    <property type="evidence" value="ECO:0007669"/>
    <property type="project" value="InterPro"/>
</dbReference>
<dbReference type="Proteomes" id="UP000822688">
    <property type="component" value="Chromosome 10"/>
</dbReference>
<comment type="caution">
    <text evidence="6">The sequence shown here is derived from an EMBL/GenBank/DDBJ whole genome shotgun (WGS) entry which is preliminary data.</text>
</comment>
<feature type="compositionally biased region" description="Basic residues" evidence="5">
    <location>
        <begin position="331"/>
        <end position="346"/>
    </location>
</feature>
<keyword evidence="4" id="KW-0539">Nucleus</keyword>
<evidence type="ECO:0000256" key="1">
    <source>
        <dbReference type="ARBA" id="ARBA00004123"/>
    </source>
</evidence>
<feature type="compositionally biased region" description="Low complexity" evidence="5">
    <location>
        <begin position="490"/>
        <end position="538"/>
    </location>
</feature>
<dbReference type="FunFam" id="3.90.1030.20:FF:000002">
    <property type="entry name" value="DNA polymerase delta subunit"/>
    <property type="match status" value="1"/>
</dbReference>
<name>A0A8T0GMM0_CERPU</name>
<feature type="compositionally biased region" description="Polar residues" evidence="5">
    <location>
        <begin position="166"/>
        <end position="178"/>
    </location>
</feature>
<gene>
    <name evidence="6" type="ORF">KC19_10G131500</name>
</gene>
<feature type="region of interest" description="Disordered" evidence="5">
    <location>
        <begin position="425"/>
        <end position="466"/>
    </location>
</feature>
<evidence type="ECO:0000256" key="2">
    <source>
        <dbReference type="ARBA" id="ARBA00017589"/>
    </source>
</evidence>
<dbReference type="Gene3D" id="3.90.1030.20">
    <property type="entry name" value="DNA polymerase delta, p66 (Cdc27) subunit, wHTH domain"/>
    <property type="match status" value="1"/>
</dbReference>
<comment type="subcellular location">
    <subcellularLocation>
        <location evidence="1">Nucleus</location>
    </subcellularLocation>
</comment>
<evidence type="ECO:0000256" key="3">
    <source>
        <dbReference type="ARBA" id="ARBA00022705"/>
    </source>
</evidence>
<dbReference type="GO" id="GO:0006271">
    <property type="term" value="P:DNA strand elongation involved in DNA replication"/>
    <property type="evidence" value="ECO:0007669"/>
    <property type="project" value="TreeGrafter"/>
</dbReference>
<dbReference type="EMBL" id="CM026431">
    <property type="protein sequence ID" value="KAG0559817.1"/>
    <property type="molecule type" value="Genomic_DNA"/>
</dbReference>
<evidence type="ECO:0000313" key="6">
    <source>
        <dbReference type="EMBL" id="KAG0559817.1"/>
    </source>
</evidence>
<dbReference type="AlphaFoldDB" id="A0A8T0GMM0"/>
<proteinExistence type="predicted"/>
<evidence type="ECO:0000313" key="7">
    <source>
        <dbReference type="Proteomes" id="UP000822688"/>
    </source>
</evidence>
<keyword evidence="3" id="KW-0235">DNA replication</keyword>